<reference evidence="2" key="1">
    <citation type="journal article" date="2023" name="G3 (Bethesda)">
        <title>Genome assembly and association tests identify interacting loci associated with vigor, precocity, and sex in interspecific pistachio rootstocks.</title>
        <authorList>
            <person name="Palmer W."/>
            <person name="Jacygrad E."/>
            <person name="Sagayaradj S."/>
            <person name="Cavanaugh K."/>
            <person name="Han R."/>
            <person name="Bertier L."/>
            <person name="Beede B."/>
            <person name="Kafkas S."/>
            <person name="Golino D."/>
            <person name="Preece J."/>
            <person name="Michelmore R."/>
        </authorList>
    </citation>
    <scope>NUCLEOTIDE SEQUENCE [LARGE SCALE GENOMIC DNA]</scope>
</reference>
<proteinExistence type="predicted"/>
<keyword evidence="2" id="KW-1185">Reference proteome</keyword>
<gene>
    <name evidence="1" type="ORF">Patl1_13665</name>
</gene>
<organism evidence="1 2">
    <name type="scientific">Pistacia atlantica</name>
    <dbReference type="NCBI Taxonomy" id="434234"/>
    <lineage>
        <taxon>Eukaryota</taxon>
        <taxon>Viridiplantae</taxon>
        <taxon>Streptophyta</taxon>
        <taxon>Embryophyta</taxon>
        <taxon>Tracheophyta</taxon>
        <taxon>Spermatophyta</taxon>
        <taxon>Magnoliopsida</taxon>
        <taxon>eudicotyledons</taxon>
        <taxon>Gunneridae</taxon>
        <taxon>Pentapetalae</taxon>
        <taxon>rosids</taxon>
        <taxon>malvids</taxon>
        <taxon>Sapindales</taxon>
        <taxon>Anacardiaceae</taxon>
        <taxon>Pistacia</taxon>
    </lineage>
</organism>
<sequence>MGEHINDQGWLNARKLEFCQNVYYGGYKCMGPGADSIGQPKFVKILSDVEAKPFLSILTSMEASGFSHLPKCELIDK</sequence>
<dbReference type="EMBL" id="CM047904">
    <property type="protein sequence ID" value="KAJ0090240.1"/>
    <property type="molecule type" value="Genomic_DNA"/>
</dbReference>
<comment type="caution">
    <text evidence="1">The sequence shown here is derived from an EMBL/GenBank/DDBJ whole genome shotgun (WGS) entry which is preliminary data.</text>
</comment>
<name>A0ACC1AUG0_9ROSI</name>
<accession>A0ACC1AUG0</accession>
<evidence type="ECO:0000313" key="2">
    <source>
        <dbReference type="Proteomes" id="UP001164250"/>
    </source>
</evidence>
<evidence type="ECO:0000313" key="1">
    <source>
        <dbReference type="EMBL" id="KAJ0090240.1"/>
    </source>
</evidence>
<dbReference type="Proteomes" id="UP001164250">
    <property type="component" value="Chromosome 8"/>
</dbReference>
<protein>
    <submittedName>
        <fullName evidence="1">Uncharacterized protein</fullName>
    </submittedName>
</protein>